<dbReference type="Proteomes" id="UP001057520">
    <property type="component" value="Chromosome"/>
</dbReference>
<sequence>MSGKHPRGSVWREWDLHIHTPASFFWKGQKFLGDSTAAANNPLVDEMIGALNDAKPAVFGIMDYWNFDGWFALKNRLGQPGAPTLNKTVFPGIELRISSPKGRLNAHMIFSDKASDQDLRDFVSAMRIELIDKPLSTAALIECARDAGADKLKKHGYKKEDVDGDNAIALKAGYEIAELKVEPYREALKRLPEGLAVGFMPFGTYDGLGDINPMDHYAYALSLFRASTIFEVRDDPTWHAFVGTKTPQNEKFFDAFKAALGGVPRLPVSGSDAHCFVGVAGDNNQRGYGGFPSGRKTWIKADPTWEGLLQAIKEPEKRCYIGAVPPKVEKVNSDRTFYIDRVELQKVAGSTLADDWFDGVHLPLNPDLVAVIGNKGSGKSALADVIALLGNSKDARHFSFLRPERFRGKSGEPARQFNGSLHWRAGLPNEANLADNPSAERVELVKYIPQGRFEALCNDHVTGKSDAFEIELRSVIFDHLGDARMGALSFDQLTEQQEIGFRATLGEHRKNLGALNRTIASIERNLHPTIKDNLEEQIKLKKLQLAELDAAKPQEVPEPTGDLNEEQAAAAARLGEISETLKISTEAEKALLEGQGSSRTKLQAAKTVLDRLAILQGQIALFESDVSEDLAKIGMAIAAIVELKIDSAPLRASIATFDAEIKAGATKLELIGADRQKLDGEAAALREKLNEPQRLRQAYNEAFKIWEARRNALVGSDETPDSIKGLEKRRELVMNLPERFQVRSDERLEIVRKIYDVLSQQREARSLLFKPLQDVIQANRLIRDEYKLQFEANLNVFHEAVSETLFSMVKQNIGALRGEDESRSAIKQRVDQVSFNGREGAVGFVQSVATLLEESSRQSEPAGKGILAIMRKDRQPEEIYDYLYGLEYIEPKYTLLFQDTPIEQLSPGQRGALLLIFYLLVDRGRNPIILDQPEENLDNETIVNLLVPVICEAKKNRQIIMVTHNPNLAVVCDAEQIIRASFDRRGKSAITYQSGSIEDGVINSHVVNVLEGTKGAFDNRSGKYH</sequence>
<evidence type="ECO:0000256" key="1">
    <source>
        <dbReference type="SAM" id="Coils"/>
    </source>
</evidence>
<dbReference type="PANTHER" id="PTHR32182">
    <property type="entry name" value="DNA REPLICATION AND REPAIR PROTEIN RECF"/>
    <property type="match status" value="1"/>
</dbReference>
<name>A0ABY4ZWX7_9CAUL</name>
<reference evidence="2 3" key="1">
    <citation type="submission" date="2022-04" db="EMBL/GenBank/DDBJ databases">
        <title>Genome sequence of soybean root-associated Caulobacter segnis RL271.</title>
        <authorList>
            <person name="Longley R."/>
            <person name="Bonito G."/>
            <person name="Trigodet F."/>
            <person name="Crosson S."/>
            <person name="Fiebig A."/>
        </authorList>
    </citation>
    <scope>NUCLEOTIDE SEQUENCE [LARGE SCALE GENOMIC DNA]</scope>
    <source>
        <strain evidence="2 3">RL271</strain>
    </source>
</reference>
<accession>A0ABY4ZWX7</accession>
<dbReference type="EMBL" id="CP096040">
    <property type="protein sequence ID" value="USQ97342.1"/>
    <property type="molecule type" value="Genomic_DNA"/>
</dbReference>
<keyword evidence="3" id="KW-1185">Reference proteome</keyword>
<protein>
    <submittedName>
        <fullName evidence="2">AAA family ATPase</fullName>
    </submittedName>
</protein>
<proteinExistence type="predicted"/>
<dbReference type="Gene3D" id="3.40.50.300">
    <property type="entry name" value="P-loop containing nucleotide triphosphate hydrolases"/>
    <property type="match status" value="1"/>
</dbReference>
<dbReference type="InterPro" id="IPR054787">
    <property type="entry name" value="TrlF_ATPase"/>
</dbReference>
<evidence type="ECO:0000313" key="2">
    <source>
        <dbReference type="EMBL" id="USQ97342.1"/>
    </source>
</evidence>
<dbReference type="InterPro" id="IPR027417">
    <property type="entry name" value="P-loop_NTPase"/>
</dbReference>
<dbReference type="SUPFAM" id="SSF52540">
    <property type="entry name" value="P-loop containing nucleoside triphosphate hydrolases"/>
    <property type="match status" value="1"/>
</dbReference>
<evidence type="ECO:0000313" key="3">
    <source>
        <dbReference type="Proteomes" id="UP001057520"/>
    </source>
</evidence>
<dbReference type="Gene3D" id="3.20.20.140">
    <property type="entry name" value="Metal-dependent hydrolases"/>
    <property type="match status" value="1"/>
</dbReference>
<organism evidence="2 3">
    <name type="scientific">Caulobacter segnis</name>
    <dbReference type="NCBI Taxonomy" id="88688"/>
    <lineage>
        <taxon>Bacteria</taxon>
        <taxon>Pseudomonadati</taxon>
        <taxon>Pseudomonadota</taxon>
        <taxon>Alphaproteobacteria</taxon>
        <taxon>Caulobacterales</taxon>
        <taxon>Caulobacteraceae</taxon>
        <taxon>Caulobacter</taxon>
    </lineage>
</organism>
<gene>
    <name evidence="2" type="ORF">MZV50_07330</name>
</gene>
<keyword evidence="1" id="KW-0175">Coiled coil</keyword>
<dbReference type="NCBIfam" id="NF045780">
    <property type="entry name" value="TrlF_fam_ATP"/>
    <property type="match status" value="1"/>
</dbReference>
<dbReference type="PANTHER" id="PTHR32182:SF22">
    <property type="entry name" value="ATP-DEPENDENT ENDONUCLEASE, OLD FAMILY-RELATED"/>
    <property type="match status" value="1"/>
</dbReference>
<feature type="coiled-coil region" evidence="1">
    <location>
        <begin position="505"/>
        <end position="551"/>
    </location>
</feature>